<keyword evidence="6 8" id="KW-0539">Nucleus</keyword>
<dbReference type="InterPro" id="IPR000047">
    <property type="entry name" value="HTH_motif"/>
</dbReference>
<organism evidence="12 13">
    <name type="scientific">Nepenthes gracilis</name>
    <name type="common">Slender pitcher plant</name>
    <dbReference type="NCBI Taxonomy" id="150966"/>
    <lineage>
        <taxon>Eukaryota</taxon>
        <taxon>Viridiplantae</taxon>
        <taxon>Streptophyta</taxon>
        <taxon>Embryophyta</taxon>
        <taxon>Tracheophyta</taxon>
        <taxon>Spermatophyta</taxon>
        <taxon>Magnoliopsida</taxon>
        <taxon>eudicotyledons</taxon>
        <taxon>Gunneridae</taxon>
        <taxon>Pentapetalae</taxon>
        <taxon>Caryophyllales</taxon>
        <taxon>Nepenthaceae</taxon>
        <taxon>Nepenthes</taxon>
    </lineage>
</organism>
<keyword evidence="2 10" id="KW-0805">Transcription regulation</keyword>
<dbReference type="GO" id="GO:0045893">
    <property type="term" value="P:positive regulation of DNA-templated transcription"/>
    <property type="evidence" value="ECO:0007669"/>
    <property type="project" value="TreeGrafter"/>
</dbReference>
<gene>
    <name evidence="12" type="ORF">Nepgr_006972</name>
</gene>
<dbReference type="PANTHER" id="PTHR24326">
    <property type="entry name" value="HOMEOBOX-LEUCINE ZIPPER PROTEIN"/>
    <property type="match status" value="1"/>
</dbReference>
<evidence type="ECO:0000256" key="6">
    <source>
        <dbReference type="ARBA" id="ARBA00023242"/>
    </source>
</evidence>
<dbReference type="PANTHER" id="PTHR24326:SF538">
    <property type="entry name" value="HOMEOBOX-LEUCINE ZIPPER PROTEIN HAT7"/>
    <property type="match status" value="1"/>
</dbReference>
<dbReference type="SUPFAM" id="SSF46689">
    <property type="entry name" value="Homeodomain-like"/>
    <property type="match status" value="1"/>
</dbReference>
<dbReference type="PRINTS" id="PR00031">
    <property type="entry name" value="HTHREPRESSR"/>
</dbReference>
<dbReference type="GO" id="GO:0043565">
    <property type="term" value="F:sequence-specific DNA binding"/>
    <property type="evidence" value="ECO:0007669"/>
    <property type="project" value="InterPro"/>
</dbReference>
<keyword evidence="5 10" id="KW-0804">Transcription</keyword>
<proteinExistence type="inferred from homology"/>
<comment type="function">
    <text evidence="10">Transcription factor.</text>
</comment>
<keyword evidence="4 8" id="KW-0371">Homeobox</keyword>
<feature type="DNA-binding region" description="Homeobox" evidence="8">
    <location>
        <begin position="86"/>
        <end position="145"/>
    </location>
</feature>
<dbReference type="CDD" id="cd00086">
    <property type="entry name" value="homeodomain"/>
    <property type="match status" value="1"/>
</dbReference>
<evidence type="ECO:0000256" key="4">
    <source>
        <dbReference type="ARBA" id="ARBA00023155"/>
    </source>
</evidence>
<sequence length="292" mass="33216">MVCGEMAFLPPPDFLFQNHDQDRHPSSASLNPQLFHGVPSLSMMKRSSSSSMSLSGYNENDHYYGCEEVENNHGEHDLSDDGSQVLGERKKRLNVEQVKTLEKNFELCNKLEPERKIQLAKALGLQPRQVSIWFQNRRARWKTKQLEKDYSLLKTQFEALKADNHSLQAHNKKLHAELLTLKSKETTDFGSINLKAGTKSYWSNGSTEISSDINLGTPGKDSSLPMDPSNKLHFPSSLMPTQLLQSSSQRDLHCPKVDQTIQGDSFCNMLGGHPALWPWPENHHQHHHHHLH</sequence>
<evidence type="ECO:0000256" key="1">
    <source>
        <dbReference type="ARBA" id="ARBA00004123"/>
    </source>
</evidence>
<reference evidence="12" key="1">
    <citation type="submission" date="2023-05" db="EMBL/GenBank/DDBJ databases">
        <title>Nepenthes gracilis genome sequencing.</title>
        <authorList>
            <person name="Fukushima K."/>
        </authorList>
    </citation>
    <scope>NUCLEOTIDE SEQUENCE</scope>
    <source>
        <strain evidence="12">SING2019-196</strain>
    </source>
</reference>
<evidence type="ECO:0000256" key="8">
    <source>
        <dbReference type="PROSITE-ProRule" id="PRU00108"/>
    </source>
</evidence>
<dbReference type="Gene3D" id="1.10.10.60">
    <property type="entry name" value="Homeodomain-like"/>
    <property type="match status" value="1"/>
</dbReference>
<evidence type="ECO:0000313" key="12">
    <source>
        <dbReference type="EMBL" id="GMH05132.1"/>
    </source>
</evidence>
<dbReference type="GO" id="GO:0000981">
    <property type="term" value="F:DNA-binding transcription factor activity, RNA polymerase II-specific"/>
    <property type="evidence" value="ECO:0007669"/>
    <property type="project" value="UniProtKB-UniRule"/>
</dbReference>
<keyword evidence="13" id="KW-1185">Reference proteome</keyword>
<dbReference type="InterPro" id="IPR017970">
    <property type="entry name" value="Homeobox_CS"/>
</dbReference>
<evidence type="ECO:0000256" key="9">
    <source>
        <dbReference type="RuleBase" id="RU000682"/>
    </source>
</evidence>
<evidence type="ECO:0000256" key="10">
    <source>
        <dbReference type="RuleBase" id="RU369038"/>
    </source>
</evidence>
<protein>
    <recommendedName>
        <fullName evidence="10">Homeobox-leucine zipper protein</fullName>
    </recommendedName>
    <alternativeName>
        <fullName evidence="10">HD-ZIP protein</fullName>
    </alternativeName>
    <alternativeName>
        <fullName evidence="10">Homeodomain transcription factor</fullName>
    </alternativeName>
</protein>
<dbReference type="GO" id="GO:0005634">
    <property type="term" value="C:nucleus"/>
    <property type="evidence" value="ECO:0007669"/>
    <property type="project" value="UniProtKB-SubCell"/>
</dbReference>
<dbReference type="PROSITE" id="PS00027">
    <property type="entry name" value="HOMEOBOX_1"/>
    <property type="match status" value="1"/>
</dbReference>
<dbReference type="SMART" id="SM00389">
    <property type="entry name" value="HOX"/>
    <property type="match status" value="1"/>
</dbReference>
<dbReference type="FunFam" id="1.10.10.60:FF:000200">
    <property type="entry name" value="Homeobox-leucine zipper protein ATHB-13"/>
    <property type="match status" value="1"/>
</dbReference>
<name>A0AAD3S6U0_NEPGR</name>
<evidence type="ECO:0000256" key="2">
    <source>
        <dbReference type="ARBA" id="ARBA00023015"/>
    </source>
</evidence>
<evidence type="ECO:0000256" key="5">
    <source>
        <dbReference type="ARBA" id="ARBA00023163"/>
    </source>
</evidence>
<dbReference type="Pfam" id="PF00046">
    <property type="entry name" value="Homeodomain"/>
    <property type="match status" value="1"/>
</dbReference>
<dbReference type="Proteomes" id="UP001279734">
    <property type="component" value="Unassembled WGS sequence"/>
</dbReference>
<comment type="subcellular location">
    <subcellularLocation>
        <location evidence="1 8 9">Nucleus</location>
    </subcellularLocation>
</comment>
<comment type="caution">
    <text evidence="12">The sequence shown here is derived from an EMBL/GenBank/DDBJ whole genome shotgun (WGS) entry which is preliminary data.</text>
</comment>
<evidence type="ECO:0000256" key="3">
    <source>
        <dbReference type="ARBA" id="ARBA00023125"/>
    </source>
</evidence>
<dbReference type="PROSITE" id="PS50071">
    <property type="entry name" value="HOMEOBOX_2"/>
    <property type="match status" value="1"/>
</dbReference>
<dbReference type="InterPro" id="IPR045224">
    <property type="entry name" value="HDZip_class_I_plant"/>
</dbReference>
<dbReference type="InterPro" id="IPR001356">
    <property type="entry name" value="HD"/>
</dbReference>
<dbReference type="Pfam" id="PF02183">
    <property type="entry name" value="HALZ"/>
    <property type="match status" value="1"/>
</dbReference>
<evidence type="ECO:0000313" key="13">
    <source>
        <dbReference type="Proteomes" id="UP001279734"/>
    </source>
</evidence>
<feature type="domain" description="Homeobox" evidence="11">
    <location>
        <begin position="84"/>
        <end position="144"/>
    </location>
</feature>
<evidence type="ECO:0000256" key="7">
    <source>
        <dbReference type="ARBA" id="ARBA00025748"/>
    </source>
</evidence>
<evidence type="ECO:0000259" key="11">
    <source>
        <dbReference type="PROSITE" id="PS50071"/>
    </source>
</evidence>
<dbReference type="InterPro" id="IPR003106">
    <property type="entry name" value="Leu_zip_homeo"/>
</dbReference>
<accession>A0AAD3S6U0</accession>
<keyword evidence="3 8" id="KW-0238">DNA-binding</keyword>
<comment type="similarity">
    <text evidence="7 10">Belongs to the HD-ZIP homeobox family. Class I subfamily.</text>
</comment>
<dbReference type="AlphaFoldDB" id="A0AAD3S6U0"/>
<dbReference type="InterPro" id="IPR009057">
    <property type="entry name" value="Homeodomain-like_sf"/>
</dbReference>
<dbReference type="EMBL" id="BSYO01000005">
    <property type="protein sequence ID" value="GMH05132.1"/>
    <property type="molecule type" value="Genomic_DNA"/>
</dbReference>